<keyword evidence="4" id="KW-0804">Transcription</keyword>
<dbReference type="Gene3D" id="1.10.10.10">
    <property type="entry name" value="Winged helix-like DNA-binding domain superfamily/Winged helix DNA-binding domain"/>
    <property type="match status" value="1"/>
</dbReference>
<dbReference type="InterPro" id="IPR000847">
    <property type="entry name" value="LysR_HTH_N"/>
</dbReference>
<keyword evidence="3" id="KW-0238">DNA-binding</keyword>
<organism evidence="6 7">
    <name type="scientific">Paragemmobacter amnigenus</name>
    <dbReference type="NCBI Taxonomy" id="2852097"/>
    <lineage>
        <taxon>Bacteria</taxon>
        <taxon>Pseudomonadati</taxon>
        <taxon>Pseudomonadota</taxon>
        <taxon>Alphaproteobacteria</taxon>
        <taxon>Rhodobacterales</taxon>
        <taxon>Paracoccaceae</taxon>
        <taxon>Paragemmobacter</taxon>
    </lineage>
</organism>
<feature type="domain" description="HTH lysR-type" evidence="5">
    <location>
        <begin position="5"/>
        <end position="62"/>
    </location>
</feature>
<evidence type="ECO:0000256" key="2">
    <source>
        <dbReference type="ARBA" id="ARBA00023015"/>
    </source>
</evidence>
<accession>A0ABS6J880</accession>
<dbReference type="PRINTS" id="PR00039">
    <property type="entry name" value="HTHLYSR"/>
</dbReference>
<evidence type="ECO:0000259" key="5">
    <source>
        <dbReference type="PROSITE" id="PS50931"/>
    </source>
</evidence>
<dbReference type="PROSITE" id="PS50931">
    <property type="entry name" value="HTH_LYSR"/>
    <property type="match status" value="1"/>
</dbReference>
<protein>
    <submittedName>
        <fullName evidence="6">LysR family transcriptional regulator</fullName>
    </submittedName>
</protein>
<comment type="caution">
    <text evidence="6">The sequence shown here is derived from an EMBL/GenBank/DDBJ whole genome shotgun (WGS) entry which is preliminary data.</text>
</comment>
<dbReference type="Gene3D" id="3.40.190.10">
    <property type="entry name" value="Periplasmic binding protein-like II"/>
    <property type="match status" value="2"/>
</dbReference>
<evidence type="ECO:0000256" key="3">
    <source>
        <dbReference type="ARBA" id="ARBA00023125"/>
    </source>
</evidence>
<dbReference type="Pfam" id="PF00126">
    <property type="entry name" value="HTH_1"/>
    <property type="match status" value="1"/>
</dbReference>
<dbReference type="InterPro" id="IPR036388">
    <property type="entry name" value="WH-like_DNA-bd_sf"/>
</dbReference>
<evidence type="ECO:0000313" key="7">
    <source>
        <dbReference type="Proteomes" id="UP000731907"/>
    </source>
</evidence>
<proteinExistence type="inferred from homology"/>
<dbReference type="Proteomes" id="UP000731907">
    <property type="component" value="Unassembled WGS sequence"/>
</dbReference>
<dbReference type="EMBL" id="JAAATX020000016">
    <property type="protein sequence ID" value="MBU9699956.1"/>
    <property type="molecule type" value="Genomic_DNA"/>
</dbReference>
<comment type="similarity">
    <text evidence="1">Belongs to the LysR transcriptional regulatory family.</text>
</comment>
<dbReference type="Pfam" id="PF03466">
    <property type="entry name" value="LysR_substrate"/>
    <property type="match status" value="1"/>
</dbReference>
<dbReference type="RefSeq" id="WP_161764011.1">
    <property type="nucleotide sequence ID" value="NZ_JAAATX020000016.1"/>
</dbReference>
<evidence type="ECO:0000256" key="1">
    <source>
        <dbReference type="ARBA" id="ARBA00009437"/>
    </source>
</evidence>
<dbReference type="PANTHER" id="PTHR30537">
    <property type="entry name" value="HTH-TYPE TRANSCRIPTIONAL REGULATOR"/>
    <property type="match status" value="1"/>
</dbReference>
<sequence>MKTLPPLNFIRSFEAAARHLSFTKAADELGLTQAAVSGHIRALETYIGRPLFYRAPRSLTLTEVAASYLPTLRQALTQIEIATGQILTVAHRQEVTLACPASLATNWLPQRLRRFSKQFPEVNVTVHATIWSETTDQIADLRITPRHDSQPLLGYRLGEERLVVVCAPELVTGEAAIRSPRDIRQHGLIHVLGRQEHWEAFARHHGLSDLPLSQGLRTDSSNVALEMAVAGLGCAITLESLADIHLQRRTLVAPFAERLPSGWGYDLHVGDLNPSRASERLMQFLIAA</sequence>
<evidence type="ECO:0000313" key="6">
    <source>
        <dbReference type="EMBL" id="MBU9699956.1"/>
    </source>
</evidence>
<dbReference type="PANTHER" id="PTHR30537:SF26">
    <property type="entry name" value="GLYCINE CLEAVAGE SYSTEM TRANSCRIPTIONAL ACTIVATOR"/>
    <property type="match status" value="1"/>
</dbReference>
<dbReference type="InterPro" id="IPR058163">
    <property type="entry name" value="LysR-type_TF_proteobact-type"/>
</dbReference>
<keyword evidence="7" id="KW-1185">Reference proteome</keyword>
<dbReference type="SUPFAM" id="SSF53850">
    <property type="entry name" value="Periplasmic binding protein-like II"/>
    <property type="match status" value="1"/>
</dbReference>
<dbReference type="SUPFAM" id="SSF46785">
    <property type="entry name" value="Winged helix' DNA-binding domain"/>
    <property type="match status" value="1"/>
</dbReference>
<name>A0ABS6J880_9RHOB</name>
<dbReference type="InterPro" id="IPR036390">
    <property type="entry name" value="WH_DNA-bd_sf"/>
</dbReference>
<dbReference type="InterPro" id="IPR005119">
    <property type="entry name" value="LysR_subst-bd"/>
</dbReference>
<evidence type="ECO:0000256" key="4">
    <source>
        <dbReference type="ARBA" id="ARBA00023163"/>
    </source>
</evidence>
<keyword evidence="2" id="KW-0805">Transcription regulation</keyword>
<gene>
    <name evidence="6" type="ORF">GU927_019115</name>
</gene>
<reference evidence="6 7" key="1">
    <citation type="submission" date="2021-06" db="EMBL/GenBank/DDBJ databases">
        <title>Rhodobacteraceae bacterium strain HSP-20.</title>
        <authorList>
            <person name="Chen W.-M."/>
        </authorList>
    </citation>
    <scope>NUCLEOTIDE SEQUENCE [LARGE SCALE GENOMIC DNA]</scope>
    <source>
        <strain evidence="6 7">HSP-20</strain>
    </source>
</reference>